<evidence type="ECO:0000259" key="7">
    <source>
        <dbReference type="Pfam" id="PF08100"/>
    </source>
</evidence>
<dbReference type="GO" id="GO:0032259">
    <property type="term" value="P:methylation"/>
    <property type="evidence" value="ECO:0007669"/>
    <property type="project" value="UniProtKB-KW"/>
</dbReference>
<keyword evidence="5" id="KW-1133">Transmembrane helix</keyword>
<dbReference type="SUPFAM" id="SSF46785">
    <property type="entry name" value="Winged helix' DNA-binding domain"/>
    <property type="match status" value="1"/>
</dbReference>
<dbReference type="InterPro" id="IPR036390">
    <property type="entry name" value="WH_DNA-bd_sf"/>
</dbReference>
<evidence type="ECO:0000259" key="6">
    <source>
        <dbReference type="Pfam" id="PF00891"/>
    </source>
</evidence>
<keyword evidence="5" id="KW-0812">Transmembrane</keyword>
<evidence type="ECO:0000256" key="2">
    <source>
        <dbReference type="ARBA" id="ARBA00022679"/>
    </source>
</evidence>
<dbReference type="Pfam" id="PF00891">
    <property type="entry name" value="Methyltransf_2"/>
    <property type="match status" value="1"/>
</dbReference>
<dbReference type="FunFam" id="1.10.10.10:FF:000213">
    <property type="entry name" value="Coniferyl alcohol 9-O-methyltransferase"/>
    <property type="match status" value="1"/>
</dbReference>
<dbReference type="EMBL" id="CAUOFW020004280">
    <property type="protein sequence ID" value="CAK9164794.1"/>
    <property type="molecule type" value="Genomic_DNA"/>
</dbReference>
<evidence type="ECO:0000313" key="8">
    <source>
        <dbReference type="EMBL" id="CAK9164794.1"/>
    </source>
</evidence>
<keyword evidence="9" id="KW-1185">Reference proteome</keyword>
<keyword evidence="1" id="KW-0489">Methyltransferase</keyword>
<dbReference type="InterPro" id="IPR012967">
    <property type="entry name" value="COMT_dimerisation"/>
</dbReference>
<evidence type="ECO:0000256" key="4">
    <source>
        <dbReference type="ARBA" id="ARBA00034481"/>
    </source>
</evidence>
<dbReference type="Pfam" id="PF08100">
    <property type="entry name" value="Dimerisation"/>
    <property type="match status" value="1"/>
</dbReference>
<feature type="domain" description="O-methyltransferase dimerisation" evidence="7">
    <location>
        <begin position="20"/>
        <end position="109"/>
    </location>
</feature>
<dbReference type="SUPFAM" id="SSF53335">
    <property type="entry name" value="S-adenosyl-L-methionine-dependent methyltransferases"/>
    <property type="match status" value="1"/>
</dbReference>
<accession>A0ABC8T5Y9</accession>
<comment type="similarity">
    <text evidence="4">Belongs to the class I-like SAM-binding methyltransferase superfamily. Cation-independent O-methyltransferase family. COMT subfamily.</text>
</comment>
<evidence type="ECO:0000313" key="9">
    <source>
        <dbReference type="Proteomes" id="UP001642360"/>
    </source>
</evidence>
<evidence type="ECO:0000256" key="1">
    <source>
        <dbReference type="ARBA" id="ARBA00022603"/>
    </source>
</evidence>
<keyword evidence="2" id="KW-0808">Transferase</keyword>
<keyword evidence="5" id="KW-0472">Membrane</keyword>
<evidence type="ECO:0000256" key="3">
    <source>
        <dbReference type="ARBA" id="ARBA00022691"/>
    </source>
</evidence>
<gene>
    <name evidence="8" type="ORF">ILEXP_LOCUS33943</name>
</gene>
<organism evidence="8 9">
    <name type="scientific">Ilex paraguariensis</name>
    <name type="common">yerba mate</name>
    <dbReference type="NCBI Taxonomy" id="185542"/>
    <lineage>
        <taxon>Eukaryota</taxon>
        <taxon>Viridiplantae</taxon>
        <taxon>Streptophyta</taxon>
        <taxon>Embryophyta</taxon>
        <taxon>Tracheophyta</taxon>
        <taxon>Spermatophyta</taxon>
        <taxon>Magnoliopsida</taxon>
        <taxon>eudicotyledons</taxon>
        <taxon>Gunneridae</taxon>
        <taxon>Pentapetalae</taxon>
        <taxon>asterids</taxon>
        <taxon>campanulids</taxon>
        <taxon>Aquifoliales</taxon>
        <taxon>Aquifoliaceae</taxon>
        <taxon>Ilex</taxon>
    </lineage>
</organism>
<dbReference type="InterPro" id="IPR016461">
    <property type="entry name" value="COMT-like"/>
</dbReference>
<protein>
    <submittedName>
        <fullName evidence="8">Uncharacterized protein</fullName>
    </submittedName>
</protein>
<feature type="domain" description="O-methyltransferase C-terminal" evidence="6">
    <location>
        <begin position="158"/>
        <end position="206"/>
    </location>
</feature>
<comment type="caution">
    <text evidence="8">The sequence shown here is derived from an EMBL/GenBank/DDBJ whole genome shotgun (WGS) entry which is preliminary data.</text>
</comment>
<dbReference type="GO" id="GO:0008757">
    <property type="term" value="F:S-adenosylmethionine-dependent methyltransferase activity"/>
    <property type="evidence" value="ECO:0007669"/>
    <property type="project" value="UniProtKB-ARBA"/>
</dbReference>
<sequence length="243" mass="27533">MEFPNGEQSRELLQAQAHIWNQIFNFINSMSLKCAIQLGIPDVIHSHGRPMTQSELVDALPIHQTKTKFIYRLMCIVIHSDFFVRQKILENNEEGGYLLTLASQLLLKDEPFSMTPFLLGVLDPNLTNPWHHVRGARGVQFPRGRWRWHKDNCQGHCRRIPHLKCIVLDLPHVVADLEGTESLSYVGGDMFEAIPPADAVLLKIICIVLQLMGLVAINYLGPSYSIAIAIFLATYGVHIKFVE</sequence>
<dbReference type="InterPro" id="IPR029063">
    <property type="entry name" value="SAM-dependent_MTases_sf"/>
</dbReference>
<evidence type="ECO:0000256" key="5">
    <source>
        <dbReference type="SAM" id="Phobius"/>
    </source>
</evidence>
<name>A0ABC8T5Y9_9AQUA</name>
<feature type="transmembrane region" description="Helical" evidence="5">
    <location>
        <begin position="223"/>
        <end position="242"/>
    </location>
</feature>
<dbReference type="AlphaFoldDB" id="A0ABC8T5Y9"/>
<reference evidence="8 9" key="1">
    <citation type="submission" date="2024-02" db="EMBL/GenBank/DDBJ databases">
        <authorList>
            <person name="Vignale AGUSTIN F."/>
            <person name="Sosa J E."/>
            <person name="Modenutti C."/>
        </authorList>
    </citation>
    <scope>NUCLEOTIDE SEQUENCE [LARGE SCALE GENOMIC DNA]</scope>
</reference>
<dbReference type="Gene3D" id="1.10.10.10">
    <property type="entry name" value="Winged helix-like DNA-binding domain superfamily/Winged helix DNA-binding domain"/>
    <property type="match status" value="1"/>
</dbReference>
<dbReference type="InterPro" id="IPR036388">
    <property type="entry name" value="WH-like_DNA-bd_sf"/>
</dbReference>
<proteinExistence type="inferred from homology"/>
<dbReference type="PANTHER" id="PTHR11746">
    <property type="entry name" value="O-METHYLTRANSFERASE"/>
    <property type="match status" value="1"/>
</dbReference>
<dbReference type="Gene3D" id="3.40.50.150">
    <property type="entry name" value="Vaccinia Virus protein VP39"/>
    <property type="match status" value="1"/>
</dbReference>
<dbReference type="InterPro" id="IPR001077">
    <property type="entry name" value="COMT_C"/>
</dbReference>
<keyword evidence="3" id="KW-0949">S-adenosyl-L-methionine</keyword>
<dbReference type="Proteomes" id="UP001642360">
    <property type="component" value="Unassembled WGS sequence"/>
</dbReference>